<gene>
    <name evidence="1" type="primary">YDJ1_3</name>
    <name evidence="1" type="ORF">LPJ66_002214</name>
</gene>
<evidence type="ECO:0000313" key="1">
    <source>
        <dbReference type="EMBL" id="KAJ1899282.1"/>
    </source>
</evidence>
<organism evidence="1 2">
    <name type="scientific">Kickxella alabastrina</name>
    <dbReference type="NCBI Taxonomy" id="61397"/>
    <lineage>
        <taxon>Eukaryota</taxon>
        <taxon>Fungi</taxon>
        <taxon>Fungi incertae sedis</taxon>
        <taxon>Zoopagomycota</taxon>
        <taxon>Kickxellomycotina</taxon>
        <taxon>Kickxellomycetes</taxon>
        <taxon>Kickxellales</taxon>
        <taxon>Kickxellaceae</taxon>
        <taxon>Kickxella</taxon>
    </lineage>
</organism>
<keyword evidence="2" id="KW-1185">Reference proteome</keyword>
<comment type="caution">
    <text evidence="1">The sequence shown here is derived from an EMBL/GenBank/DDBJ whole genome shotgun (WGS) entry which is preliminary data.</text>
</comment>
<proteinExistence type="predicted"/>
<accession>A0ACC1IR19</accession>
<protein>
    <submittedName>
        <fullName evidence="1">Type I HSP40 co-chaperone</fullName>
    </submittedName>
</protein>
<sequence length="258" mass="29250">MHSNQINTPWFYLYKILGMKNDATKIELIEAYKKHIVKHHPDNYPGASDIIKTIQHAYEVLTNDKTRSIYDLFCTHILYGAQEDGAEKTHALAYPKPSWVVQKNDIVYIADMSLRNIYMGKKSTVSTKDMTIEVDIKKGTKDGERITYKGMGCQQRTGPPGDLVIIINRIEYPLFQQHNCNIHCSIDIDQTVASKGGELCIRHPSGDIVCLELKPGEIRGPGMQKIFKKMGHPLAGKKDKGDMQVKFNLHFPYADISI</sequence>
<name>A0ACC1IR19_9FUNG</name>
<reference evidence="1" key="1">
    <citation type="submission" date="2022-07" db="EMBL/GenBank/DDBJ databases">
        <title>Phylogenomic reconstructions and comparative analyses of Kickxellomycotina fungi.</title>
        <authorList>
            <person name="Reynolds N.K."/>
            <person name="Stajich J.E."/>
            <person name="Barry K."/>
            <person name="Grigoriev I.V."/>
            <person name="Crous P."/>
            <person name="Smith M.E."/>
        </authorList>
    </citation>
    <scope>NUCLEOTIDE SEQUENCE</scope>
    <source>
        <strain evidence="1">Benny 63K</strain>
    </source>
</reference>
<evidence type="ECO:0000313" key="2">
    <source>
        <dbReference type="Proteomes" id="UP001150581"/>
    </source>
</evidence>
<dbReference type="Proteomes" id="UP001150581">
    <property type="component" value="Unassembled WGS sequence"/>
</dbReference>
<dbReference type="EMBL" id="JANBPG010000166">
    <property type="protein sequence ID" value="KAJ1899282.1"/>
    <property type="molecule type" value="Genomic_DNA"/>
</dbReference>